<organism evidence="11 12">
    <name type="scientific">Staphylococcus gallinarum</name>
    <dbReference type="NCBI Taxonomy" id="1293"/>
    <lineage>
        <taxon>Bacteria</taxon>
        <taxon>Bacillati</taxon>
        <taxon>Bacillota</taxon>
        <taxon>Bacilli</taxon>
        <taxon>Bacillales</taxon>
        <taxon>Staphylococcaceae</taxon>
        <taxon>Staphylococcus</taxon>
    </lineage>
</organism>
<evidence type="ECO:0000256" key="7">
    <source>
        <dbReference type="ARBA" id="ARBA00067277"/>
    </source>
</evidence>
<dbReference type="PANTHER" id="PTHR43353:SF5">
    <property type="entry name" value="SUCCINATE-SEMIALDEHYDE DEHYDROGENASE, MITOCHONDRIAL"/>
    <property type="match status" value="1"/>
</dbReference>
<accession>A0A3A0VVR7</accession>
<dbReference type="OrthoDB" id="9762913at2"/>
<dbReference type="Gene3D" id="3.40.309.10">
    <property type="entry name" value="Aldehyde Dehydrogenase, Chain A, domain 2"/>
    <property type="match status" value="1"/>
</dbReference>
<dbReference type="GO" id="GO:0004777">
    <property type="term" value="F:succinate-semialdehyde dehydrogenase (NAD+) activity"/>
    <property type="evidence" value="ECO:0007669"/>
    <property type="project" value="TreeGrafter"/>
</dbReference>
<evidence type="ECO:0000256" key="4">
    <source>
        <dbReference type="ARBA" id="ARBA00050326"/>
    </source>
</evidence>
<feature type="domain" description="Aldehyde dehydrogenase" evidence="10">
    <location>
        <begin position="16"/>
        <end position="471"/>
    </location>
</feature>
<dbReference type="PANTHER" id="PTHR43353">
    <property type="entry name" value="SUCCINATE-SEMIALDEHYDE DEHYDROGENASE, MITOCHONDRIAL"/>
    <property type="match status" value="1"/>
</dbReference>
<dbReference type="NCBIfam" id="NF007497">
    <property type="entry name" value="PRK10090.1"/>
    <property type="match status" value="1"/>
</dbReference>
<dbReference type="PROSITE" id="PS00687">
    <property type="entry name" value="ALDEHYDE_DEHYDR_GLU"/>
    <property type="match status" value="1"/>
</dbReference>
<evidence type="ECO:0000313" key="11">
    <source>
        <dbReference type="EMBL" id="RIP37239.1"/>
    </source>
</evidence>
<evidence type="ECO:0000256" key="8">
    <source>
        <dbReference type="PROSITE-ProRule" id="PRU10007"/>
    </source>
</evidence>
<comment type="similarity">
    <text evidence="1 9">Belongs to the aldehyde dehydrogenase family.</text>
</comment>
<dbReference type="Proteomes" id="UP000265541">
    <property type="component" value="Unassembled WGS sequence"/>
</dbReference>
<reference evidence="11 12" key="1">
    <citation type="journal article" date="2016" name="Front. Microbiol.">
        <title>Comprehensive Phylogenetic Analysis of Bovine Non-aureus Staphylococci Species Based on Whole-Genome Sequencing.</title>
        <authorList>
            <person name="Naushad S."/>
            <person name="Barkema H.W."/>
            <person name="Luby C."/>
            <person name="Condas L.A."/>
            <person name="Nobrega D.B."/>
            <person name="Carson D.A."/>
            <person name="De Buck J."/>
        </authorList>
    </citation>
    <scope>NUCLEOTIDE SEQUENCE [LARGE SCALE GENOMIC DNA]</scope>
    <source>
        <strain evidence="11 12">SNUC 4781</strain>
    </source>
</reference>
<evidence type="ECO:0000256" key="1">
    <source>
        <dbReference type="ARBA" id="ARBA00009986"/>
    </source>
</evidence>
<dbReference type="InterPro" id="IPR016162">
    <property type="entry name" value="Ald_DH_N"/>
</dbReference>
<evidence type="ECO:0000256" key="5">
    <source>
        <dbReference type="ARBA" id="ARBA00054572"/>
    </source>
</evidence>
<dbReference type="InterPro" id="IPR016163">
    <property type="entry name" value="Ald_DH_C"/>
</dbReference>
<dbReference type="InterPro" id="IPR015590">
    <property type="entry name" value="Aldehyde_DH_dom"/>
</dbReference>
<evidence type="ECO:0000256" key="9">
    <source>
        <dbReference type="RuleBase" id="RU003345"/>
    </source>
</evidence>
<dbReference type="InterPro" id="IPR050740">
    <property type="entry name" value="Aldehyde_DH_Superfamily"/>
</dbReference>
<dbReference type="FunFam" id="3.40.605.10:FF:000007">
    <property type="entry name" value="NAD/NADP-dependent betaine aldehyde dehydrogenase"/>
    <property type="match status" value="1"/>
</dbReference>
<dbReference type="FunFam" id="3.40.309.10:FF:000009">
    <property type="entry name" value="Aldehyde dehydrogenase A"/>
    <property type="match status" value="1"/>
</dbReference>
<dbReference type="EMBL" id="QYJN01000001">
    <property type="protein sequence ID" value="RIP37239.1"/>
    <property type="molecule type" value="Genomic_DNA"/>
</dbReference>
<dbReference type="InterPro" id="IPR029510">
    <property type="entry name" value="Ald_DH_CS_GLU"/>
</dbReference>
<dbReference type="EC" id="1.2.1.97" evidence="6"/>
<keyword evidence="2 9" id="KW-0560">Oxidoreductase</keyword>
<dbReference type="SUPFAM" id="SSF53720">
    <property type="entry name" value="ALDH-like"/>
    <property type="match status" value="1"/>
</dbReference>
<comment type="caution">
    <text evidence="11">The sequence shown here is derived from an EMBL/GenBank/DDBJ whole genome shotgun (WGS) entry which is preliminary data.</text>
</comment>
<evidence type="ECO:0000256" key="2">
    <source>
        <dbReference type="ARBA" id="ARBA00023002"/>
    </source>
</evidence>
<keyword evidence="3" id="KW-0520">NAD</keyword>
<sequence>MEVSILNKLFVNNEFITSQSEDTMNVINPATGEKIETITFATEAEVNDAIEKSKQAQATWEKVPQPKRAEHVKLLIPLLEEHKEALAQLYVKEQGKTLASAKGEIDKAIHFIDYMTSLSYSNKGEVLQNTRENETILLTKKPIGVTAGIIPWNAPIFVLMRKIIPAVITGCSAVIKPSEETTLITLKLAELLRDSTIPAGLIQIVPGTGETVGTQLAQHPDIQLISLTGSMKAGKSVYTASANTVKKVNLELGGNAPVLVTEHADIDKATDYIVTARINNAGQVCTCPERVFVHQSVHDEFVSTLKSKMEKLIVGDPFDDNTDYGAIINQRQLDSIDDKVKNAVKNGATLVTGGKKIDRIGYFYEPTILDYVPTTDKAFKEEIFGPVIPIIEYEDFTKAIAEANNTNAGLSSYIFSDNLKQIMQATEELKFGEVYANCEAEEAVNGYHAGWRESGLGGADGIHGFEEYYNTTVSYIRYD</sequence>
<comment type="catalytic activity">
    <reaction evidence="4">
        <text>(2S)-3-sulfolactaldehyde + NAD(+) + H2O = (2S)-3-sulfolactate + NADH + 2 H(+)</text>
        <dbReference type="Rhea" id="RHEA:47932"/>
        <dbReference type="ChEBI" id="CHEBI:15377"/>
        <dbReference type="ChEBI" id="CHEBI:15378"/>
        <dbReference type="ChEBI" id="CHEBI:57540"/>
        <dbReference type="ChEBI" id="CHEBI:57945"/>
        <dbReference type="ChEBI" id="CHEBI:61289"/>
        <dbReference type="ChEBI" id="CHEBI:90109"/>
        <dbReference type="EC" id="1.2.1.97"/>
    </reaction>
    <physiologicalReaction direction="left-to-right" evidence="4">
        <dbReference type="Rhea" id="RHEA:47933"/>
    </physiologicalReaction>
</comment>
<dbReference type="InterPro" id="IPR016161">
    <property type="entry name" value="Ald_DH/histidinol_DH"/>
</dbReference>
<dbReference type="GO" id="GO:0005829">
    <property type="term" value="C:cytosol"/>
    <property type="evidence" value="ECO:0007669"/>
    <property type="project" value="TreeGrafter"/>
</dbReference>
<feature type="active site" evidence="8">
    <location>
        <position position="251"/>
    </location>
</feature>
<protein>
    <recommendedName>
        <fullName evidence="7">3-sulfolactaldehyde dehydrogenase</fullName>
        <ecNumber evidence="6">1.2.1.97</ecNumber>
    </recommendedName>
</protein>
<evidence type="ECO:0000259" key="10">
    <source>
        <dbReference type="Pfam" id="PF00171"/>
    </source>
</evidence>
<dbReference type="AlphaFoldDB" id="A0A3A0VVR7"/>
<comment type="function">
    <text evidence="5">Part of the sulfo-TAL (or sulfo-SFT) pathway, a D-sulfoquinovose degradation pathway that produces sulfolactate (SL). Catalyzes the oxidation of 3-sulfolactaldehyde (SLA) to sulfolactate (SL).</text>
</comment>
<evidence type="ECO:0000313" key="12">
    <source>
        <dbReference type="Proteomes" id="UP000265541"/>
    </source>
</evidence>
<evidence type="ECO:0000256" key="6">
    <source>
        <dbReference type="ARBA" id="ARBA00066984"/>
    </source>
</evidence>
<dbReference type="Gene3D" id="3.40.605.10">
    <property type="entry name" value="Aldehyde Dehydrogenase, Chain A, domain 1"/>
    <property type="match status" value="1"/>
</dbReference>
<gene>
    <name evidence="11" type="ORF">BUZ14_01435</name>
</gene>
<name>A0A3A0VVR7_STAGA</name>
<dbReference type="GO" id="GO:0009450">
    <property type="term" value="P:gamma-aminobutyric acid catabolic process"/>
    <property type="evidence" value="ECO:0007669"/>
    <property type="project" value="TreeGrafter"/>
</dbReference>
<evidence type="ECO:0000256" key="3">
    <source>
        <dbReference type="ARBA" id="ARBA00023027"/>
    </source>
</evidence>
<proteinExistence type="inferred from homology"/>
<dbReference type="Pfam" id="PF00171">
    <property type="entry name" value="Aldedh"/>
    <property type="match status" value="1"/>
</dbReference>